<sequence>MPPALPHAFDVAVATSAAELKALRPEWLALEEKAVAPLPFQSFGQISTWLRHQPESLRLRVVVVRENGRAALILPLALRSRIGLAVARMAGEPVAQYADVLLDPEIASEDTFRAALGAARAGGLDAIEFTRVRADSHLARFAALLGTPEHLRVAPYADVGAFGSYDGFLQTLSKNTRKSLRNRRNNLDRQEGVAFAIIEGGAEARAALAACMALKREWLQSRGAISSAFRDPLTSEILLDLAEDHRNSGSVVLTMHVAGRLTAIYLGFEYRGTFFTYMSAYDPDFSDLSPGRMLLDHYLATFPERNMRRLDLLPPDDGYKREWCSAAEEVADYTLALSPAGRLYRDVYRNRVRPVMRQTWARLPESVRGRIVARLLKV</sequence>
<dbReference type="EMBL" id="FOFG01000004">
    <property type="protein sequence ID" value="SEQ35146.1"/>
    <property type="molecule type" value="Genomic_DNA"/>
</dbReference>
<evidence type="ECO:0000313" key="2">
    <source>
        <dbReference type="EMBL" id="SEQ35146.1"/>
    </source>
</evidence>
<dbReference type="GO" id="GO:0016740">
    <property type="term" value="F:transferase activity"/>
    <property type="evidence" value="ECO:0007669"/>
    <property type="project" value="UniProtKB-KW"/>
</dbReference>
<organism evidence="2 3">
    <name type="scientific">Faunimonas pinastri</name>
    <dbReference type="NCBI Taxonomy" id="1855383"/>
    <lineage>
        <taxon>Bacteria</taxon>
        <taxon>Pseudomonadati</taxon>
        <taxon>Pseudomonadota</taxon>
        <taxon>Alphaproteobacteria</taxon>
        <taxon>Hyphomicrobiales</taxon>
        <taxon>Afifellaceae</taxon>
        <taxon>Faunimonas</taxon>
    </lineage>
</organism>
<dbReference type="AlphaFoldDB" id="A0A1H9FB34"/>
<proteinExistence type="predicted"/>
<feature type="domain" description="BioF2-like acetyltransferase" evidence="1">
    <location>
        <begin position="174"/>
        <end position="321"/>
    </location>
</feature>
<gene>
    <name evidence="2" type="ORF">SAMN05216548_10460</name>
</gene>
<dbReference type="InterPro" id="IPR016181">
    <property type="entry name" value="Acyl_CoA_acyltransferase"/>
</dbReference>
<reference evidence="2 3" key="1">
    <citation type="submission" date="2016-10" db="EMBL/GenBank/DDBJ databases">
        <authorList>
            <person name="de Groot N.N."/>
        </authorList>
    </citation>
    <scope>NUCLEOTIDE SEQUENCE [LARGE SCALE GENOMIC DNA]</scope>
    <source>
        <strain evidence="2 3">A52C2</strain>
    </source>
</reference>
<name>A0A1H9FB34_9HYPH</name>
<dbReference type="Pfam" id="PF13480">
    <property type="entry name" value="Acetyltransf_6"/>
    <property type="match status" value="1"/>
</dbReference>
<dbReference type="Gene3D" id="3.40.630.30">
    <property type="match status" value="1"/>
</dbReference>
<dbReference type="SUPFAM" id="SSF55729">
    <property type="entry name" value="Acyl-CoA N-acyltransferases (Nat)"/>
    <property type="match status" value="1"/>
</dbReference>
<accession>A0A1H9FB34</accession>
<evidence type="ECO:0000313" key="3">
    <source>
        <dbReference type="Proteomes" id="UP000199647"/>
    </source>
</evidence>
<dbReference type="Proteomes" id="UP000199647">
    <property type="component" value="Unassembled WGS sequence"/>
</dbReference>
<dbReference type="RefSeq" id="WP_177176759.1">
    <property type="nucleotide sequence ID" value="NZ_FOFG01000004.1"/>
</dbReference>
<dbReference type="InterPro" id="IPR038740">
    <property type="entry name" value="BioF2-like_GNAT_dom"/>
</dbReference>
<protein>
    <submittedName>
        <fullName evidence="2">Acetyltransferase involved in cellulose biosynthesis, CelD/BcsL family</fullName>
    </submittedName>
</protein>
<keyword evidence="2" id="KW-0808">Transferase</keyword>
<keyword evidence="3" id="KW-1185">Reference proteome</keyword>
<evidence type="ECO:0000259" key="1">
    <source>
        <dbReference type="Pfam" id="PF13480"/>
    </source>
</evidence>
<dbReference type="STRING" id="1855383.SAMN05216548_10460"/>